<reference evidence="3" key="1">
    <citation type="submission" date="2020-07" db="EMBL/GenBank/DDBJ databases">
        <title>Huge and variable diversity of episymbiotic CPR bacteria and DPANN archaea in groundwater ecosystems.</title>
        <authorList>
            <person name="He C.Y."/>
            <person name="Keren R."/>
            <person name="Whittaker M."/>
            <person name="Farag I.F."/>
            <person name="Doudna J."/>
            <person name="Cate J.H.D."/>
            <person name="Banfield J.F."/>
        </authorList>
    </citation>
    <scope>NUCLEOTIDE SEQUENCE</scope>
    <source>
        <strain evidence="3">NC_groundwater_717_Ag_S-0.2um_59_8</strain>
    </source>
</reference>
<dbReference type="InterPro" id="IPR001509">
    <property type="entry name" value="Epimerase_deHydtase"/>
</dbReference>
<evidence type="ECO:0000313" key="3">
    <source>
        <dbReference type="EMBL" id="MBI3015596.1"/>
    </source>
</evidence>
<organism evidence="3 4">
    <name type="scientific">Tectimicrobiota bacterium</name>
    <dbReference type="NCBI Taxonomy" id="2528274"/>
    <lineage>
        <taxon>Bacteria</taxon>
        <taxon>Pseudomonadati</taxon>
        <taxon>Nitrospinota/Tectimicrobiota group</taxon>
        <taxon>Candidatus Tectimicrobiota</taxon>
    </lineage>
</organism>
<dbReference type="InterPro" id="IPR036291">
    <property type="entry name" value="NAD(P)-bd_dom_sf"/>
</dbReference>
<dbReference type="Gene3D" id="3.40.50.720">
    <property type="entry name" value="NAD(P)-binding Rossmann-like Domain"/>
    <property type="match status" value="1"/>
</dbReference>
<sequence length="316" mass="33573">MNILITGAGLIGCHGARRLLDGGHRVVLFDVSPDNGYIQDIIGEAKSLTVDAGDLRDLPALITVIQKHEIDAVVHTAGLIGKKVSEHPYTGFTVNVQGSVHVAEAVSLLKVRRLVFLSSFGAYNWEVPAKAPVTEDFPLGGAGLYGATKAANEHLLGAFADLYGFDLIILRPAGVFGRGHYRGGSTVGIVMNDLVAGAVRGDSVRVQETQMGTNEYVYVKDVAQAIEKACTVSSVKSRAFNVGTGVLASAQEIVQKVCGLVPGARVELVPPGAGEKVIRRSQPLDLSRSRVELGYKPGYSLESALTDYVQELKAHL</sequence>
<dbReference type="SUPFAM" id="SSF51735">
    <property type="entry name" value="NAD(P)-binding Rossmann-fold domains"/>
    <property type="match status" value="1"/>
</dbReference>
<evidence type="ECO:0000313" key="4">
    <source>
        <dbReference type="Proteomes" id="UP000741360"/>
    </source>
</evidence>
<dbReference type="EMBL" id="JACPSX010000214">
    <property type="protein sequence ID" value="MBI3015596.1"/>
    <property type="molecule type" value="Genomic_DNA"/>
</dbReference>
<dbReference type="AlphaFoldDB" id="A0A932M270"/>
<dbReference type="Proteomes" id="UP000741360">
    <property type="component" value="Unassembled WGS sequence"/>
</dbReference>
<evidence type="ECO:0000256" key="1">
    <source>
        <dbReference type="ARBA" id="ARBA00007637"/>
    </source>
</evidence>
<comment type="similarity">
    <text evidence="1">Belongs to the NAD(P)-dependent epimerase/dehydratase family.</text>
</comment>
<proteinExistence type="inferred from homology"/>
<protein>
    <submittedName>
        <fullName evidence="3">NAD(P)-dependent oxidoreductase</fullName>
    </submittedName>
</protein>
<feature type="domain" description="NAD-dependent epimerase/dehydratase" evidence="2">
    <location>
        <begin position="3"/>
        <end position="243"/>
    </location>
</feature>
<evidence type="ECO:0000259" key="2">
    <source>
        <dbReference type="Pfam" id="PF01370"/>
    </source>
</evidence>
<comment type="caution">
    <text evidence="3">The sequence shown here is derived from an EMBL/GenBank/DDBJ whole genome shotgun (WGS) entry which is preliminary data.</text>
</comment>
<dbReference type="Pfam" id="PF01370">
    <property type="entry name" value="Epimerase"/>
    <property type="match status" value="1"/>
</dbReference>
<accession>A0A932M270</accession>
<dbReference type="PANTHER" id="PTHR43000">
    <property type="entry name" value="DTDP-D-GLUCOSE 4,6-DEHYDRATASE-RELATED"/>
    <property type="match status" value="1"/>
</dbReference>
<name>A0A932M270_UNCTE</name>
<gene>
    <name evidence="3" type="ORF">HYY65_11190</name>
</gene>